<dbReference type="GO" id="GO:0003677">
    <property type="term" value="F:DNA binding"/>
    <property type="evidence" value="ECO:0007669"/>
    <property type="project" value="UniProtKB-KW"/>
</dbReference>
<evidence type="ECO:0000256" key="1">
    <source>
        <dbReference type="ARBA" id="ARBA00022491"/>
    </source>
</evidence>
<dbReference type="InterPro" id="IPR037171">
    <property type="entry name" value="NagB/RpiA_transferase-like"/>
</dbReference>
<dbReference type="Pfam" id="PF08220">
    <property type="entry name" value="HTH_DeoR"/>
    <property type="match status" value="1"/>
</dbReference>
<sequence>MSQRQRQAEILQLIEIEGYLTIDSLVEHFQVTPQTIRRDLAAMNQERLLERDHGGAKSLSSVTNTQYQMRKTLHEKEKEDIAHTLVKLIPNGASLFINIGTTTEAIARALMNHERLRVVTNNIHVASIMSSRKDFRVMIAPGEVRSSDGGIVGDATRDYIESFRMDFAIIGISGIHTDGSLLDFDDREVSVAKSIIKNSAEVILAADSSKFNRNAMVQLGNISQADHLVTNQKPSPAICSVLKKNKVVLHLTG</sequence>
<dbReference type="SUPFAM" id="SSF46785">
    <property type="entry name" value="Winged helix' DNA-binding domain"/>
    <property type="match status" value="1"/>
</dbReference>
<dbReference type="SMART" id="SM01134">
    <property type="entry name" value="DeoRC"/>
    <property type="match status" value="1"/>
</dbReference>
<name>A0A2A4MSG1_9GAMM</name>
<dbReference type="EMBL" id="NVQR01000033">
    <property type="protein sequence ID" value="PCH62780.1"/>
    <property type="molecule type" value="Genomic_DNA"/>
</dbReference>
<dbReference type="GO" id="GO:0003700">
    <property type="term" value="F:DNA-binding transcription factor activity"/>
    <property type="evidence" value="ECO:0007669"/>
    <property type="project" value="InterPro"/>
</dbReference>
<dbReference type="Pfam" id="PF00455">
    <property type="entry name" value="DeoRC"/>
    <property type="match status" value="1"/>
</dbReference>
<keyword evidence="2" id="KW-0805">Transcription regulation</keyword>
<dbReference type="Gene3D" id="3.30.750.70">
    <property type="entry name" value="4-hydroxybutyrate coenzyme like domains"/>
    <property type="match status" value="1"/>
</dbReference>
<dbReference type="PANTHER" id="PTHR30363">
    <property type="entry name" value="HTH-TYPE TRANSCRIPTIONAL REGULATOR SRLR-RELATED"/>
    <property type="match status" value="1"/>
</dbReference>
<accession>A0A2A4MSG1</accession>
<dbReference type="InterPro" id="IPR018356">
    <property type="entry name" value="Tscrpt_reg_HTH_DeoR_CS"/>
</dbReference>
<dbReference type="SMART" id="SM00420">
    <property type="entry name" value="HTH_DEOR"/>
    <property type="match status" value="1"/>
</dbReference>
<dbReference type="Gene3D" id="1.10.10.10">
    <property type="entry name" value="Winged helix-like DNA-binding domain superfamily/Winged helix DNA-binding domain"/>
    <property type="match status" value="1"/>
</dbReference>
<reference evidence="7" key="1">
    <citation type="submission" date="2017-08" db="EMBL/GenBank/DDBJ databases">
        <title>A dynamic microbial community with high functional redundancy inhabits the cold, oxic subseafloor aquifer.</title>
        <authorList>
            <person name="Tully B.J."/>
            <person name="Wheat C.G."/>
            <person name="Glazer B.T."/>
            <person name="Huber J.A."/>
        </authorList>
    </citation>
    <scope>NUCLEOTIDE SEQUENCE [LARGE SCALE GENOMIC DNA]</scope>
</reference>
<dbReference type="InterPro" id="IPR036388">
    <property type="entry name" value="WH-like_DNA-bd_sf"/>
</dbReference>
<dbReference type="SUPFAM" id="SSF100950">
    <property type="entry name" value="NagB/RpiA/CoA transferase-like"/>
    <property type="match status" value="1"/>
</dbReference>
<feature type="domain" description="HTH deoR-type" evidence="5">
    <location>
        <begin position="3"/>
        <end position="58"/>
    </location>
</feature>
<dbReference type="Proteomes" id="UP000218172">
    <property type="component" value="Unassembled WGS sequence"/>
</dbReference>
<evidence type="ECO:0000313" key="7">
    <source>
        <dbReference type="Proteomes" id="UP000218172"/>
    </source>
</evidence>
<protein>
    <submittedName>
        <fullName evidence="6">DeoR/GlpR family transcriptional regulator</fullName>
    </submittedName>
</protein>
<evidence type="ECO:0000256" key="2">
    <source>
        <dbReference type="ARBA" id="ARBA00023015"/>
    </source>
</evidence>
<proteinExistence type="predicted"/>
<dbReference type="InterPro" id="IPR014036">
    <property type="entry name" value="DeoR-like_C"/>
</dbReference>
<comment type="caution">
    <text evidence="6">The sequence shown here is derived from an EMBL/GenBank/DDBJ whole genome shotgun (WGS) entry which is preliminary data.</text>
</comment>
<dbReference type="PANTHER" id="PTHR30363:SF4">
    <property type="entry name" value="GLYCEROL-3-PHOSPHATE REGULON REPRESSOR"/>
    <property type="match status" value="1"/>
</dbReference>
<keyword evidence="1" id="KW-0678">Repressor</keyword>
<keyword evidence="4" id="KW-0804">Transcription</keyword>
<dbReference type="AlphaFoldDB" id="A0A2A4MSG1"/>
<evidence type="ECO:0000256" key="4">
    <source>
        <dbReference type="ARBA" id="ARBA00023163"/>
    </source>
</evidence>
<dbReference type="InterPro" id="IPR050313">
    <property type="entry name" value="Carb_Metab_HTH_regulators"/>
</dbReference>
<dbReference type="PROSITE" id="PS00894">
    <property type="entry name" value="HTH_DEOR_1"/>
    <property type="match status" value="1"/>
</dbReference>
<dbReference type="PROSITE" id="PS51000">
    <property type="entry name" value="HTH_DEOR_2"/>
    <property type="match status" value="1"/>
</dbReference>
<organism evidence="6 7">
    <name type="scientific">SAR86 cluster bacterium</name>
    <dbReference type="NCBI Taxonomy" id="2030880"/>
    <lineage>
        <taxon>Bacteria</taxon>
        <taxon>Pseudomonadati</taxon>
        <taxon>Pseudomonadota</taxon>
        <taxon>Gammaproteobacteria</taxon>
        <taxon>SAR86 cluster</taxon>
    </lineage>
</organism>
<evidence type="ECO:0000259" key="5">
    <source>
        <dbReference type="PROSITE" id="PS51000"/>
    </source>
</evidence>
<dbReference type="InterPro" id="IPR036390">
    <property type="entry name" value="WH_DNA-bd_sf"/>
</dbReference>
<gene>
    <name evidence="6" type="ORF">COC19_02335</name>
</gene>
<dbReference type="InterPro" id="IPR001034">
    <property type="entry name" value="DeoR_HTH"/>
</dbReference>
<evidence type="ECO:0000256" key="3">
    <source>
        <dbReference type="ARBA" id="ARBA00023125"/>
    </source>
</evidence>
<keyword evidence="3" id="KW-0238">DNA-binding</keyword>
<dbReference type="PRINTS" id="PR00037">
    <property type="entry name" value="HTHLACR"/>
</dbReference>
<evidence type="ECO:0000313" key="6">
    <source>
        <dbReference type="EMBL" id="PCH62780.1"/>
    </source>
</evidence>